<proteinExistence type="inferred from homology"/>
<dbReference type="InterPro" id="IPR002933">
    <property type="entry name" value="Peptidase_M20"/>
</dbReference>
<dbReference type="Gene3D" id="3.40.630.10">
    <property type="entry name" value="Zn peptidases"/>
    <property type="match status" value="2"/>
</dbReference>
<name>T0YMG2_9ZZZZ</name>
<dbReference type="SUPFAM" id="SSF53187">
    <property type="entry name" value="Zn-dependent exopeptidases"/>
    <property type="match status" value="1"/>
</dbReference>
<comment type="similarity">
    <text evidence="3">Belongs to the peptidase M20A family. DapE subfamily.</text>
</comment>
<dbReference type="GO" id="GO:0046872">
    <property type="term" value="F:metal ion binding"/>
    <property type="evidence" value="ECO:0007669"/>
    <property type="project" value="UniProtKB-KW"/>
</dbReference>
<keyword evidence="9 16" id="KW-0378">Hydrolase</keyword>
<protein>
    <recommendedName>
        <fullName evidence="6">Succinyl-diaminopimelate desuccinylase</fullName>
        <ecNumber evidence="5">3.5.1.18</ecNumber>
    </recommendedName>
    <alternativeName>
        <fullName evidence="13">N-succinyl-LL-2,6-diaminoheptanedioate amidohydrolase</fullName>
    </alternativeName>
</protein>
<evidence type="ECO:0000256" key="13">
    <source>
        <dbReference type="ARBA" id="ARBA00031891"/>
    </source>
</evidence>
<dbReference type="Gene3D" id="3.30.70.360">
    <property type="match status" value="1"/>
</dbReference>
<dbReference type="SUPFAM" id="SSF55031">
    <property type="entry name" value="Bacterial exopeptidase dimerisation domain"/>
    <property type="match status" value="1"/>
</dbReference>
<dbReference type="GO" id="GO:0008777">
    <property type="term" value="F:acetylornithine deacetylase activity"/>
    <property type="evidence" value="ECO:0007669"/>
    <property type="project" value="TreeGrafter"/>
</dbReference>
<dbReference type="GO" id="GO:0009089">
    <property type="term" value="P:lysine biosynthetic process via diaminopimelate"/>
    <property type="evidence" value="ECO:0007669"/>
    <property type="project" value="UniProtKB-UniPathway"/>
</dbReference>
<comment type="subunit">
    <text evidence="4">Homodimer.</text>
</comment>
<dbReference type="Pfam" id="PF01546">
    <property type="entry name" value="Peptidase_M20"/>
    <property type="match status" value="1"/>
</dbReference>
<dbReference type="InterPro" id="IPR050072">
    <property type="entry name" value="Peptidase_M20A"/>
</dbReference>
<evidence type="ECO:0000313" key="16">
    <source>
        <dbReference type="EMBL" id="EQD34298.1"/>
    </source>
</evidence>
<evidence type="ECO:0000256" key="8">
    <source>
        <dbReference type="ARBA" id="ARBA00022723"/>
    </source>
</evidence>
<evidence type="ECO:0000256" key="11">
    <source>
        <dbReference type="ARBA" id="ARBA00022915"/>
    </source>
</evidence>
<keyword evidence="10" id="KW-0862">Zinc</keyword>
<evidence type="ECO:0000256" key="2">
    <source>
        <dbReference type="ARBA" id="ARBA00005130"/>
    </source>
</evidence>
<dbReference type="InterPro" id="IPR011650">
    <property type="entry name" value="Peptidase_M20_dimer"/>
</dbReference>
<evidence type="ECO:0000256" key="1">
    <source>
        <dbReference type="ARBA" id="ARBA00001947"/>
    </source>
</evidence>
<accession>T0YMG2</accession>
<feature type="domain" description="Peptidase M20 dimerisation" evidence="15">
    <location>
        <begin position="175"/>
        <end position="281"/>
    </location>
</feature>
<dbReference type="InterPro" id="IPR005941">
    <property type="entry name" value="DapE_proteobac"/>
</dbReference>
<evidence type="ECO:0000256" key="4">
    <source>
        <dbReference type="ARBA" id="ARBA00011738"/>
    </source>
</evidence>
<comment type="catalytic activity">
    <reaction evidence="14">
        <text>N-succinyl-(2S,6S)-2,6-diaminopimelate + H2O = (2S,6S)-2,6-diaminopimelate + succinate</text>
        <dbReference type="Rhea" id="RHEA:22608"/>
        <dbReference type="ChEBI" id="CHEBI:15377"/>
        <dbReference type="ChEBI" id="CHEBI:30031"/>
        <dbReference type="ChEBI" id="CHEBI:57609"/>
        <dbReference type="ChEBI" id="CHEBI:58087"/>
        <dbReference type="EC" id="3.5.1.18"/>
    </reaction>
</comment>
<evidence type="ECO:0000256" key="9">
    <source>
        <dbReference type="ARBA" id="ARBA00022801"/>
    </source>
</evidence>
<comment type="pathway">
    <text evidence="2">Amino-acid biosynthesis; L-lysine biosynthesis via DAP pathway; LL-2,6-diaminopimelate from (S)-tetrahydrodipicolinate (succinylase route): step 3/3.</text>
</comment>
<keyword evidence="11" id="KW-0220">Diaminopimelate biosynthesis</keyword>
<comment type="caution">
    <text evidence="16">The sequence shown here is derived from an EMBL/GenBank/DDBJ whole genome shotgun (WGS) entry which is preliminary data.</text>
</comment>
<reference evidence="16" key="2">
    <citation type="journal article" date="2014" name="ISME J.">
        <title>Microbial stratification in low pH oxic and suboxic macroscopic growths along an acid mine drainage.</title>
        <authorList>
            <person name="Mendez-Garcia C."/>
            <person name="Mesa V."/>
            <person name="Sprenger R.R."/>
            <person name="Richter M."/>
            <person name="Diez M.S."/>
            <person name="Solano J."/>
            <person name="Bargiela R."/>
            <person name="Golyshina O.V."/>
            <person name="Manteca A."/>
            <person name="Ramos J.L."/>
            <person name="Gallego J.R."/>
            <person name="Llorente I."/>
            <person name="Martins Dos Santos V.A."/>
            <person name="Jensen O.N."/>
            <person name="Pelaez A.I."/>
            <person name="Sanchez J."/>
            <person name="Ferrer M."/>
        </authorList>
    </citation>
    <scope>NUCLEOTIDE SEQUENCE</scope>
</reference>
<dbReference type="PROSITE" id="PS00759">
    <property type="entry name" value="ARGE_DAPE_CPG2_2"/>
    <property type="match status" value="1"/>
</dbReference>
<dbReference type="NCBIfam" id="TIGR01246">
    <property type="entry name" value="dapE_proteo"/>
    <property type="match status" value="1"/>
</dbReference>
<evidence type="ECO:0000256" key="12">
    <source>
        <dbReference type="ARBA" id="ARBA00023154"/>
    </source>
</evidence>
<dbReference type="GO" id="GO:0009014">
    <property type="term" value="F:succinyl-diaminopimelate desuccinylase activity"/>
    <property type="evidence" value="ECO:0007669"/>
    <property type="project" value="UniProtKB-EC"/>
</dbReference>
<keyword evidence="12" id="KW-0457">Lysine biosynthesis</keyword>
<sequence length="379" mass="41247">MDSTLKLARQLIERPSVTPDDHGCQTLMAERLDRGGFEIRHLPFGQVSNLWATHGNGAPVLVFAGHSDVVPPGPESRWSVPPFAGAVLDEWLYGRGAIDMKGALAAMVEAAVAYVATRPTHAGTLALLVTSDEEGAAVDGTSRVLSHLREQGISVMGAVIGEPSSRTRAGDAIRIGRRGSLSGQIRIEGMPGHVAYVPHESNAVHRLMTFLTQCLDLGTGAVHTQFPPLSFHVTSIGADDISRNVVPAEARADFNFRYPPPVTSQELENQIQQLLENIQGPHELHWRRSADPYLSFPGRLRTCTSAVLQEKLGCKPELRVDGGTSDGRFFAALGSEVVELGLPSERLHACDERVAVSDLHVLHDLYRKIAERYLNEDVR</sequence>
<evidence type="ECO:0000259" key="15">
    <source>
        <dbReference type="Pfam" id="PF07687"/>
    </source>
</evidence>
<evidence type="ECO:0000256" key="6">
    <source>
        <dbReference type="ARBA" id="ARBA00022391"/>
    </source>
</evidence>
<dbReference type="InterPro" id="IPR001261">
    <property type="entry name" value="ArgE/DapE_CS"/>
</dbReference>
<dbReference type="PANTHER" id="PTHR43808">
    <property type="entry name" value="ACETYLORNITHINE DEACETYLASE"/>
    <property type="match status" value="1"/>
</dbReference>
<dbReference type="PANTHER" id="PTHR43808:SF31">
    <property type="entry name" value="N-ACETYL-L-CITRULLINE DEACETYLASE"/>
    <property type="match status" value="1"/>
</dbReference>
<dbReference type="Pfam" id="PF07687">
    <property type="entry name" value="M20_dimer"/>
    <property type="match status" value="1"/>
</dbReference>
<dbReference type="InterPro" id="IPR036264">
    <property type="entry name" value="Bact_exopeptidase_dim_dom"/>
</dbReference>
<dbReference type="AlphaFoldDB" id="T0YMG2"/>
<gene>
    <name evidence="16" type="ORF">B1B_17293</name>
</gene>
<organism evidence="16">
    <name type="scientific">mine drainage metagenome</name>
    <dbReference type="NCBI Taxonomy" id="410659"/>
    <lineage>
        <taxon>unclassified sequences</taxon>
        <taxon>metagenomes</taxon>
        <taxon>ecological metagenomes</taxon>
    </lineage>
</organism>
<dbReference type="GO" id="GO:0006526">
    <property type="term" value="P:L-arginine biosynthetic process"/>
    <property type="evidence" value="ECO:0007669"/>
    <property type="project" value="TreeGrafter"/>
</dbReference>
<evidence type="ECO:0000256" key="7">
    <source>
        <dbReference type="ARBA" id="ARBA00022605"/>
    </source>
</evidence>
<dbReference type="EC" id="3.5.1.18" evidence="5"/>
<evidence type="ECO:0000256" key="10">
    <source>
        <dbReference type="ARBA" id="ARBA00022833"/>
    </source>
</evidence>
<dbReference type="EMBL" id="AUZY01011541">
    <property type="protein sequence ID" value="EQD34298.1"/>
    <property type="molecule type" value="Genomic_DNA"/>
</dbReference>
<comment type="cofactor">
    <cofactor evidence="1">
        <name>Zn(2+)</name>
        <dbReference type="ChEBI" id="CHEBI:29105"/>
    </cofactor>
</comment>
<dbReference type="GO" id="GO:0019877">
    <property type="term" value="P:diaminopimelate biosynthetic process"/>
    <property type="evidence" value="ECO:0007669"/>
    <property type="project" value="UniProtKB-KW"/>
</dbReference>
<evidence type="ECO:0000256" key="14">
    <source>
        <dbReference type="ARBA" id="ARBA00051301"/>
    </source>
</evidence>
<keyword evidence="7" id="KW-0028">Amino-acid biosynthesis</keyword>
<evidence type="ECO:0000256" key="5">
    <source>
        <dbReference type="ARBA" id="ARBA00011921"/>
    </source>
</evidence>
<reference evidence="16" key="1">
    <citation type="submission" date="2013-08" db="EMBL/GenBank/DDBJ databases">
        <authorList>
            <person name="Mendez C."/>
            <person name="Richter M."/>
            <person name="Ferrer M."/>
            <person name="Sanchez J."/>
        </authorList>
    </citation>
    <scope>NUCLEOTIDE SEQUENCE</scope>
</reference>
<keyword evidence="8" id="KW-0479">Metal-binding</keyword>
<evidence type="ECO:0000256" key="3">
    <source>
        <dbReference type="ARBA" id="ARBA00006746"/>
    </source>
</evidence>
<dbReference type="UniPathway" id="UPA00034">
    <property type="reaction ID" value="UER00021"/>
</dbReference>
<dbReference type="NCBIfam" id="NF009557">
    <property type="entry name" value="PRK13009.1"/>
    <property type="match status" value="1"/>
</dbReference>
<dbReference type="HAMAP" id="MF_01690">
    <property type="entry name" value="DapE"/>
    <property type="match status" value="1"/>
</dbReference>